<dbReference type="GO" id="GO:0032259">
    <property type="term" value="P:methylation"/>
    <property type="evidence" value="ECO:0007669"/>
    <property type="project" value="UniProtKB-KW"/>
</dbReference>
<proteinExistence type="predicted"/>
<dbReference type="PANTHER" id="PTHR43397">
    <property type="entry name" value="ERGOTHIONEINE BIOSYNTHESIS PROTEIN 1"/>
    <property type="match status" value="1"/>
</dbReference>
<evidence type="ECO:0000259" key="3">
    <source>
        <dbReference type="Pfam" id="PF10017"/>
    </source>
</evidence>
<dbReference type="InterPro" id="IPR035094">
    <property type="entry name" value="EgtD"/>
</dbReference>
<dbReference type="STRING" id="582667.SAMN05192568_102565"/>
<dbReference type="NCBIfam" id="TIGR03438">
    <property type="entry name" value="egtD_ergothio"/>
    <property type="match status" value="1"/>
</dbReference>
<keyword evidence="5" id="KW-1185">Reference proteome</keyword>
<dbReference type="InterPro" id="IPR051128">
    <property type="entry name" value="EgtD_Methyltrsf_superfamily"/>
</dbReference>
<keyword evidence="1 4" id="KW-0489">Methyltransferase</keyword>
<evidence type="ECO:0000256" key="1">
    <source>
        <dbReference type="ARBA" id="ARBA00022603"/>
    </source>
</evidence>
<dbReference type="Pfam" id="PF10017">
    <property type="entry name" value="Methyltransf_33"/>
    <property type="match status" value="1"/>
</dbReference>
<dbReference type="InterPro" id="IPR029063">
    <property type="entry name" value="SAM-dependent_MTases_sf"/>
</dbReference>
<dbReference type="GO" id="GO:0008168">
    <property type="term" value="F:methyltransferase activity"/>
    <property type="evidence" value="ECO:0007669"/>
    <property type="project" value="UniProtKB-KW"/>
</dbReference>
<dbReference type="InterPro" id="IPR019257">
    <property type="entry name" value="MeTrfase_dom"/>
</dbReference>
<dbReference type="AlphaFoldDB" id="A0A1I4PLV3"/>
<evidence type="ECO:0000313" key="4">
    <source>
        <dbReference type="EMBL" id="SFM28748.1"/>
    </source>
</evidence>
<dbReference type="EMBL" id="FOTK01000025">
    <property type="protein sequence ID" value="SFM28748.1"/>
    <property type="molecule type" value="Genomic_DNA"/>
</dbReference>
<dbReference type="SUPFAM" id="SSF53335">
    <property type="entry name" value="S-adenosyl-L-methionine-dependent methyltransferases"/>
    <property type="match status" value="1"/>
</dbReference>
<gene>
    <name evidence="4" type="ORF">SAMN05192568_102565</name>
</gene>
<evidence type="ECO:0000256" key="2">
    <source>
        <dbReference type="ARBA" id="ARBA00022679"/>
    </source>
</evidence>
<feature type="domain" description="Histidine-specific methyltransferase SAM-dependent" evidence="3">
    <location>
        <begin position="24"/>
        <end position="322"/>
    </location>
</feature>
<name>A0A1I4PLV3_9HYPH</name>
<sequence>MTVKPTFSDATPVALDTPALAFLADVRDGLSRPQKALSPKYFYDAAGSDLFEAITRLPEYYPTRTEVGILDRSGPEMAALLPARAALVEFGSGSTNKLRRLLRHLDKLAAYVPVDVSGEFLRAQAEVLSGDFPHLRVEPVVADFTRDFDLPESLRDMPRAGFFPGSTIGNFEPTEAEDLLRRFGRILGTGAHMIVGVDLVKDAAILERAYDDAAGVTAAFNLNLLTRINRELAGRFDLGAFSHRAVFNTQASRIEMHLVSEGAQDVGIGSDTIAFADGETIHTESSYKYTVETFRALVERAGWTWIQVWTDPEGLFSVHALRQD</sequence>
<organism evidence="4 5">
    <name type="scientific">Methylobacterium pseudosasicola</name>
    <dbReference type="NCBI Taxonomy" id="582667"/>
    <lineage>
        <taxon>Bacteria</taxon>
        <taxon>Pseudomonadati</taxon>
        <taxon>Pseudomonadota</taxon>
        <taxon>Alphaproteobacteria</taxon>
        <taxon>Hyphomicrobiales</taxon>
        <taxon>Methylobacteriaceae</taxon>
        <taxon>Methylobacterium</taxon>
    </lineage>
</organism>
<protein>
    <submittedName>
        <fullName evidence="4">Dimethylhistidine N-methyltransferase</fullName>
    </submittedName>
</protein>
<accession>A0A1I4PLV3</accession>
<dbReference type="Gene3D" id="3.40.50.150">
    <property type="entry name" value="Vaccinia Virus protein VP39"/>
    <property type="match status" value="1"/>
</dbReference>
<dbReference type="Proteomes" id="UP000199048">
    <property type="component" value="Unassembled WGS sequence"/>
</dbReference>
<dbReference type="PANTHER" id="PTHR43397:SF1">
    <property type="entry name" value="ERGOTHIONEINE BIOSYNTHESIS PROTEIN 1"/>
    <property type="match status" value="1"/>
</dbReference>
<keyword evidence="2 4" id="KW-0808">Transferase</keyword>
<evidence type="ECO:0000313" key="5">
    <source>
        <dbReference type="Proteomes" id="UP000199048"/>
    </source>
</evidence>
<dbReference type="RefSeq" id="WP_092043901.1">
    <property type="nucleotide sequence ID" value="NZ_FOTK01000025.1"/>
</dbReference>
<dbReference type="OrthoDB" id="5289726at2"/>
<reference evidence="5" key="1">
    <citation type="submission" date="2016-10" db="EMBL/GenBank/DDBJ databases">
        <authorList>
            <person name="Varghese N."/>
            <person name="Submissions S."/>
        </authorList>
    </citation>
    <scope>NUCLEOTIDE SEQUENCE [LARGE SCALE GENOMIC DNA]</scope>
    <source>
        <strain evidence="5">BL36</strain>
    </source>
</reference>
<dbReference type="PIRSF" id="PIRSF018005">
    <property type="entry name" value="UCP018005"/>
    <property type="match status" value="1"/>
</dbReference>
<dbReference type="InterPro" id="IPR017804">
    <property type="entry name" value="MeTrfase_EgtD-like"/>
</dbReference>